<dbReference type="STRING" id="1284197.S7ZY10"/>
<dbReference type="PANTHER" id="PTHR12001">
    <property type="entry name" value="GERANYLGERANYL PYROPHOSPHATE SYNTHASE"/>
    <property type="match status" value="1"/>
</dbReference>
<dbReference type="Pfam" id="PF00348">
    <property type="entry name" value="polyprenyl_synt"/>
    <property type="match status" value="1"/>
</dbReference>
<protein>
    <submittedName>
        <fullName evidence="5">Uncharacterized protein</fullName>
    </submittedName>
</protein>
<dbReference type="PROSITE" id="PS00723">
    <property type="entry name" value="POLYPRENYL_SYNTHASE_1"/>
    <property type="match status" value="1"/>
</dbReference>
<dbReference type="GO" id="GO:0043386">
    <property type="term" value="P:mycotoxin biosynthetic process"/>
    <property type="evidence" value="ECO:0007669"/>
    <property type="project" value="UniProtKB-ARBA"/>
</dbReference>
<dbReference type="eggNOG" id="KOG0777">
    <property type="taxonomic scope" value="Eukaryota"/>
</dbReference>
<dbReference type="Pfam" id="PF19086">
    <property type="entry name" value="Terpene_syn_C_2"/>
    <property type="match status" value="1"/>
</dbReference>
<gene>
    <name evidence="5" type="ORF">H072_10937</name>
</gene>
<evidence type="ECO:0000256" key="1">
    <source>
        <dbReference type="ARBA" id="ARBA00022679"/>
    </source>
</evidence>
<organism evidence="5 6">
    <name type="scientific">Dactylellina haptotyla (strain CBS 200.50)</name>
    <name type="common">Nematode-trapping fungus</name>
    <name type="synonym">Monacrosporium haptotylum</name>
    <dbReference type="NCBI Taxonomy" id="1284197"/>
    <lineage>
        <taxon>Eukaryota</taxon>
        <taxon>Fungi</taxon>
        <taxon>Dikarya</taxon>
        <taxon>Ascomycota</taxon>
        <taxon>Pezizomycotina</taxon>
        <taxon>Orbiliomycetes</taxon>
        <taxon>Orbiliales</taxon>
        <taxon>Orbiliaceae</taxon>
        <taxon>Dactylellina</taxon>
    </lineage>
</organism>
<dbReference type="GO" id="GO:0046165">
    <property type="term" value="P:alcohol biosynthetic process"/>
    <property type="evidence" value="ECO:0007669"/>
    <property type="project" value="UniProtKB-ARBA"/>
</dbReference>
<evidence type="ECO:0000256" key="3">
    <source>
        <dbReference type="ARBA" id="ARBA00022842"/>
    </source>
</evidence>
<proteinExistence type="predicted"/>
<dbReference type="HOGENOM" id="CLU_014015_10_0_1"/>
<dbReference type="InterPro" id="IPR033749">
    <property type="entry name" value="Polyprenyl_synt_CS"/>
</dbReference>
<sequence length="751" mass="84589">MESHKLKEWIPPFAPWQHSNAIPAAELVRMGYYSTLEPRANKNAKEEIEACEEIYREWKSQGGFKTRGLSVTPLGGTMALMWAEGPDPVKQVRAGELAQMGFILDGEGAQPVYYFPRHEFWLTVYFLVSWVDLQDGDAVFATTAAGEKSADDHIKDAQLMIDQMKARIFIDMTRNSSNVNFAKSGSNCIAAFDSWADTGFGALDDQTTIKSLGAYLDERFHDAAAPLVMALVNYSYEMNLSEPHLQLLSPIARVAVDIGALINDWVSASKEWKAHALSQKAGLPVSAVFLFMEWNDLTFEDARTLLTQVILEMEDKFVKLCKKLQGHPDLGDEVTEREVAKYMNAYYLYISGCHVWHMVNPRYQLEEGEPLAPQPEHKIDDLPRPKSEILKNGAGHSNLLGKSHVNGNPSNGRLKRKRDERDEMEGEQKSKNHCCNGVGSAAESKKPWILKSSKLSDKMVMASVDYIASMPSKKIRQAAVEALDYWYRAPKRSVDIIQSIIDRLHTSSLITDDVEDSSPLRRGYPAAHMVFGTPQAINSANYLLAKCVEDVQKLSPGAIQIYADELCNLHVGQGMDLHWTFQTECPSEEDYIKMIDGKTGGLFRMASRLMRLEATQNKNLEVEQYVDLMSRFFQIRDDYQNIQSAAYSAAKGDLSDLDEGKYSFMLIHALNNTESPQLRSLLILRSQQGSLSKAQKDLIVELCNKSKSMEYTLGVLEELQGEMEKCLEEIEDRARGEKNYMLRAILAKLRV</sequence>
<evidence type="ECO:0000256" key="2">
    <source>
        <dbReference type="ARBA" id="ARBA00022723"/>
    </source>
</evidence>
<dbReference type="Proteomes" id="UP000015100">
    <property type="component" value="Unassembled WGS sequence"/>
</dbReference>
<comment type="caution">
    <text evidence="5">The sequence shown here is derived from an EMBL/GenBank/DDBJ whole genome shotgun (WGS) entry which is preliminary data.</text>
</comment>
<keyword evidence="3" id="KW-0460">Magnesium</keyword>
<dbReference type="PANTHER" id="PTHR12001:SF72">
    <property type="entry name" value="THIJ_PFPI FAMILY PROTEIN (AFU_ORTHOLOGUE AFUA_3G01210)-RELATED"/>
    <property type="match status" value="1"/>
</dbReference>
<dbReference type="GO" id="GO:0046872">
    <property type="term" value="F:metal ion binding"/>
    <property type="evidence" value="ECO:0007669"/>
    <property type="project" value="UniProtKB-KW"/>
</dbReference>
<evidence type="ECO:0000256" key="4">
    <source>
        <dbReference type="SAM" id="MobiDB-lite"/>
    </source>
</evidence>
<dbReference type="GO" id="GO:0008299">
    <property type="term" value="P:isoprenoid biosynthetic process"/>
    <property type="evidence" value="ECO:0007669"/>
    <property type="project" value="InterPro"/>
</dbReference>
<keyword evidence="1" id="KW-0808">Transferase</keyword>
<feature type="region of interest" description="Disordered" evidence="4">
    <location>
        <begin position="372"/>
        <end position="440"/>
    </location>
</feature>
<evidence type="ECO:0000313" key="5">
    <source>
        <dbReference type="EMBL" id="EPS35655.1"/>
    </source>
</evidence>
<dbReference type="CDD" id="cd00685">
    <property type="entry name" value="Trans_IPPS_HT"/>
    <property type="match status" value="1"/>
</dbReference>
<dbReference type="InterPro" id="IPR008949">
    <property type="entry name" value="Isoprenoid_synthase_dom_sf"/>
</dbReference>
<dbReference type="AlphaFoldDB" id="S7ZY10"/>
<reference evidence="6" key="2">
    <citation type="submission" date="2013-04" db="EMBL/GenBank/DDBJ databases">
        <title>Genomic mechanisms accounting for the adaptation to parasitism in nematode-trapping fungi.</title>
        <authorList>
            <person name="Ahren D.G."/>
        </authorList>
    </citation>
    <scope>NUCLEOTIDE SEQUENCE [LARGE SCALE GENOMIC DNA]</scope>
    <source>
        <strain evidence="6">CBS 200.50</strain>
    </source>
</reference>
<reference evidence="5 6" key="1">
    <citation type="journal article" date="2013" name="PLoS Genet.">
        <title>Genomic mechanisms accounting for the adaptation to parasitism in nematode-trapping fungi.</title>
        <authorList>
            <person name="Meerupati T."/>
            <person name="Andersson K.M."/>
            <person name="Friman E."/>
            <person name="Kumar D."/>
            <person name="Tunlid A."/>
            <person name="Ahren D."/>
        </authorList>
    </citation>
    <scope>NUCLEOTIDE SEQUENCE [LARGE SCALE GENOMIC DNA]</scope>
    <source>
        <strain evidence="5 6">CBS 200.50</strain>
    </source>
</reference>
<dbReference type="SFLD" id="SFLDS00005">
    <property type="entry name" value="Isoprenoid_Synthase_Type_I"/>
    <property type="match status" value="1"/>
</dbReference>
<dbReference type="SUPFAM" id="SSF48576">
    <property type="entry name" value="Terpenoid synthases"/>
    <property type="match status" value="2"/>
</dbReference>
<dbReference type="GO" id="GO:0004659">
    <property type="term" value="F:prenyltransferase activity"/>
    <property type="evidence" value="ECO:0007669"/>
    <property type="project" value="InterPro"/>
</dbReference>
<feature type="compositionally biased region" description="Basic and acidic residues" evidence="4">
    <location>
        <begin position="417"/>
        <end position="430"/>
    </location>
</feature>
<evidence type="ECO:0000313" key="6">
    <source>
        <dbReference type="Proteomes" id="UP000015100"/>
    </source>
</evidence>
<accession>S7ZY10</accession>
<keyword evidence="2" id="KW-0479">Metal-binding</keyword>
<dbReference type="InterPro" id="IPR000092">
    <property type="entry name" value="Polyprenyl_synt"/>
</dbReference>
<feature type="compositionally biased region" description="Basic and acidic residues" evidence="4">
    <location>
        <begin position="375"/>
        <end position="389"/>
    </location>
</feature>
<name>S7ZY10_DACHA</name>
<keyword evidence="6" id="KW-1185">Reference proteome</keyword>
<dbReference type="EMBL" id="AQGS01001087">
    <property type="protein sequence ID" value="EPS35655.1"/>
    <property type="molecule type" value="Genomic_DNA"/>
</dbReference>
<dbReference type="Gene3D" id="1.10.600.10">
    <property type="entry name" value="Farnesyl Diphosphate Synthase"/>
    <property type="match status" value="2"/>
</dbReference>
<dbReference type="OrthoDB" id="6921389at2759"/>